<reference evidence="3" key="1">
    <citation type="journal article" date="2019" name="Int. J. Syst. Evol. Microbiol.">
        <title>The Global Catalogue of Microorganisms (GCM) 10K type strain sequencing project: providing services to taxonomists for standard genome sequencing and annotation.</title>
        <authorList>
            <consortium name="The Broad Institute Genomics Platform"/>
            <consortium name="The Broad Institute Genome Sequencing Center for Infectious Disease"/>
            <person name="Wu L."/>
            <person name="Ma J."/>
        </authorList>
    </citation>
    <scope>NUCLEOTIDE SEQUENCE [LARGE SCALE GENOMIC DNA]</scope>
    <source>
        <strain evidence="3">PCU 347</strain>
    </source>
</reference>
<keyword evidence="3" id="KW-1185">Reference proteome</keyword>
<evidence type="ECO:0000313" key="2">
    <source>
        <dbReference type="EMBL" id="MFC4328965.1"/>
    </source>
</evidence>
<sequence>MGDAPDPAVEEPADDGFLPHLTDDDPLGTDDDPLRVGDFAAHQQDGAAEILMTP</sequence>
<gene>
    <name evidence="2" type="ORF">ACFPC0_14270</name>
</gene>
<dbReference type="RefSeq" id="WP_381739327.1">
    <property type="nucleotide sequence ID" value="NZ_JBHSDP010000014.1"/>
</dbReference>
<evidence type="ECO:0000256" key="1">
    <source>
        <dbReference type="SAM" id="MobiDB-lite"/>
    </source>
</evidence>
<dbReference type="EMBL" id="JBHSDP010000014">
    <property type="protein sequence ID" value="MFC4328965.1"/>
    <property type="molecule type" value="Genomic_DNA"/>
</dbReference>
<evidence type="ECO:0000313" key="3">
    <source>
        <dbReference type="Proteomes" id="UP001595824"/>
    </source>
</evidence>
<feature type="region of interest" description="Disordered" evidence="1">
    <location>
        <begin position="1"/>
        <end position="37"/>
    </location>
</feature>
<name>A0ABV8TE81_9ACTN</name>
<comment type="caution">
    <text evidence="2">The sequence shown here is derived from an EMBL/GenBank/DDBJ whole genome shotgun (WGS) entry which is preliminary data.</text>
</comment>
<proteinExistence type="predicted"/>
<accession>A0ABV8TE81</accession>
<dbReference type="Proteomes" id="UP001595824">
    <property type="component" value="Unassembled WGS sequence"/>
</dbReference>
<organism evidence="2 3">
    <name type="scientific">Streptomyces andamanensis</name>
    <dbReference type="NCBI Taxonomy" id="1565035"/>
    <lineage>
        <taxon>Bacteria</taxon>
        <taxon>Bacillati</taxon>
        <taxon>Actinomycetota</taxon>
        <taxon>Actinomycetes</taxon>
        <taxon>Kitasatosporales</taxon>
        <taxon>Streptomycetaceae</taxon>
        <taxon>Streptomyces</taxon>
    </lineage>
</organism>
<protein>
    <submittedName>
        <fullName evidence="2">Uncharacterized protein</fullName>
    </submittedName>
</protein>